<name>A0ACB9EA38_9ASTR</name>
<gene>
    <name evidence="1" type="ORF">L1987_55358</name>
</gene>
<reference evidence="1 2" key="2">
    <citation type="journal article" date="2022" name="Mol. Ecol. Resour.">
        <title>The genomes of chicory, endive, great burdock and yacon provide insights into Asteraceae paleo-polyploidization history and plant inulin production.</title>
        <authorList>
            <person name="Fan W."/>
            <person name="Wang S."/>
            <person name="Wang H."/>
            <person name="Wang A."/>
            <person name="Jiang F."/>
            <person name="Liu H."/>
            <person name="Zhao H."/>
            <person name="Xu D."/>
            <person name="Zhang Y."/>
        </authorList>
    </citation>
    <scope>NUCLEOTIDE SEQUENCE [LARGE SCALE GENOMIC DNA]</scope>
    <source>
        <strain evidence="2">cv. Yunnan</strain>
        <tissue evidence="1">Leaves</tissue>
    </source>
</reference>
<evidence type="ECO:0000313" key="2">
    <source>
        <dbReference type="Proteomes" id="UP001056120"/>
    </source>
</evidence>
<sequence>MEFASFILYALLLLQFSLALEINEKTMENDQDGHPSLDSSLNVFFKVTDLYLGKRMPIYFATDEDSTPTRLLSRKEADSIPFSLSKLPYLLEYFSFSNTSSQAKAMEITLKQCEQKSIVGEVKFCVTSSESMLEMTRGFFGSVKPNVLATRILSSNHALFQNYSFIEKPLEIYASKKVACHTMAYPYLVYYCHGHEGQMNRVFKVALGGENKERVEAVAVCHMDTSAWARDHVAFRILGGHPGSTPVCHVLPVDNLVWVG</sequence>
<protein>
    <submittedName>
        <fullName evidence="1">Uncharacterized protein</fullName>
    </submittedName>
</protein>
<dbReference type="Proteomes" id="UP001056120">
    <property type="component" value="Linkage Group LG18"/>
</dbReference>
<dbReference type="EMBL" id="CM042035">
    <property type="protein sequence ID" value="KAI3755555.1"/>
    <property type="molecule type" value="Genomic_DNA"/>
</dbReference>
<keyword evidence="2" id="KW-1185">Reference proteome</keyword>
<comment type="caution">
    <text evidence="1">The sequence shown here is derived from an EMBL/GenBank/DDBJ whole genome shotgun (WGS) entry which is preliminary data.</text>
</comment>
<reference evidence="2" key="1">
    <citation type="journal article" date="2022" name="Mol. Ecol. Resour.">
        <title>The genomes of chicory, endive, great burdock and yacon provide insights into Asteraceae palaeo-polyploidization history and plant inulin production.</title>
        <authorList>
            <person name="Fan W."/>
            <person name="Wang S."/>
            <person name="Wang H."/>
            <person name="Wang A."/>
            <person name="Jiang F."/>
            <person name="Liu H."/>
            <person name="Zhao H."/>
            <person name="Xu D."/>
            <person name="Zhang Y."/>
        </authorList>
    </citation>
    <scope>NUCLEOTIDE SEQUENCE [LARGE SCALE GENOMIC DNA]</scope>
    <source>
        <strain evidence="2">cv. Yunnan</strain>
    </source>
</reference>
<organism evidence="1 2">
    <name type="scientific">Smallanthus sonchifolius</name>
    <dbReference type="NCBI Taxonomy" id="185202"/>
    <lineage>
        <taxon>Eukaryota</taxon>
        <taxon>Viridiplantae</taxon>
        <taxon>Streptophyta</taxon>
        <taxon>Embryophyta</taxon>
        <taxon>Tracheophyta</taxon>
        <taxon>Spermatophyta</taxon>
        <taxon>Magnoliopsida</taxon>
        <taxon>eudicotyledons</taxon>
        <taxon>Gunneridae</taxon>
        <taxon>Pentapetalae</taxon>
        <taxon>asterids</taxon>
        <taxon>campanulids</taxon>
        <taxon>Asterales</taxon>
        <taxon>Asteraceae</taxon>
        <taxon>Asteroideae</taxon>
        <taxon>Heliantheae alliance</taxon>
        <taxon>Millerieae</taxon>
        <taxon>Smallanthus</taxon>
    </lineage>
</organism>
<evidence type="ECO:0000313" key="1">
    <source>
        <dbReference type="EMBL" id="KAI3755555.1"/>
    </source>
</evidence>
<accession>A0ACB9EA38</accession>
<proteinExistence type="predicted"/>